<evidence type="ECO:0000313" key="1">
    <source>
        <dbReference type="EMBL" id="KAJ4438968.1"/>
    </source>
</evidence>
<organism evidence="1 2">
    <name type="scientific">Periplaneta americana</name>
    <name type="common">American cockroach</name>
    <name type="synonym">Blatta americana</name>
    <dbReference type="NCBI Taxonomy" id="6978"/>
    <lineage>
        <taxon>Eukaryota</taxon>
        <taxon>Metazoa</taxon>
        <taxon>Ecdysozoa</taxon>
        <taxon>Arthropoda</taxon>
        <taxon>Hexapoda</taxon>
        <taxon>Insecta</taxon>
        <taxon>Pterygota</taxon>
        <taxon>Neoptera</taxon>
        <taxon>Polyneoptera</taxon>
        <taxon>Dictyoptera</taxon>
        <taxon>Blattodea</taxon>
        <taxon>Blattoidea</taxon>
        <taxon>Blattidae</taxon>
        <taxon>Blattinae</taxon>
        <taxon>Periplaneta</taxon>
    </lineage>
</organism>
<dbReference type="EMBL" id="JAJSOF020000019">
    <property type="protein sequence ID" value="KAJ4438968.1"/>
    <property type="molecule type" value="Genomic_DNA"/>
</dbReference>
<reference evidence="1 2" key="1">
    <citation type="journal article" date="2022" name="Allergy">
        <title>Genome assembly and annotation of Periplaneta americana reveal a comprehensive cockroach allergen profile.</title>
        <authorList>
            <person name="Wang L."/>
            <person name="Xiong Q."/>
            <person name="Saelim N."/>
            <person name="Wang L."/>
            <person name="Nong W."/>
            <person name="Wan A.T."/>
            <person name="Shi M."/>
            <person name="Liu X."/>
            <person name="Cao Q."/>
            <person name="Hui J.H.L."/>
            <person name="Sookrung N."/>
            <person name="Leung T.F."/>
            <person name="Tungtrongchitr A."/>
            <person name="Tsui S.K.W."/>
        </authorList>
    </citation>
    <scope>NUCLEOTIDE SEQUENCE [LARGE SCALE GENOMIC DNA]</scope>
    <source>
        <strain evidence="1">PWHHKU_190912</strain>
    </source>
</reference>
<gene>
    <name evidence="1" type="ORF">ANN_14922</name>
</gene>
<evidence type="ECO:0000313" key="2">
    <source>
        <dbReference type="Proteomes" id="UP001148838"/>
    </source>
</evidence>
<accession>A0ABQ8SY93</accession>
<protein>
    <submittedName>
        <fullName evidence="1">Uncharacterized protein</fullName>
    </submittedName>
</protein>
<name>A0ABQ8SY93_PERAM</name>
<keyword evidence="2" id="KW-1185">Reference proteome</keyword>
<sequence>MSPESSTDSYPAFAQIGLRENPGKKLNQIRTVFLTILLSVTSEEAAARVALIYLSRLLVREECVGHAMRGSPRVGRKREKGRKRAEEMMISLLFYARVNRRSQSTTGANWGVCSFSLGQTLISHKLLPVNAPGWQAVPSDESETASVSRGRRGEIKVRQPLTSGGREFQLREVATVKDEEFIKLSSNLEYAIRKVQDNRQDLDLNGLHQLLVYADDVNMLGENPQTIRENTGILLEFRMALFNPTTLHSSHHGVLRLLQCVCTEGEPERCYSGHDKQLLIHRERNSKLCEYAFVLHAVNT</sequence>
<proteinExistence type="predicted"/>
<comment type="caution">
    <text evidence="1">The sequence shown here is derived from an EMBL/GenBank/DDBJ whole genome shotgun (WGS) entry which is preliminary data.</text>
</comment>
<dbReference type="Proteomes" id="UP001148838">
    <property type="component" value="Unassembled WGS sequence"/>
</dbReference>